<gene>
    <name evidence="1" type="ORF">ERS852411_04165</name>
</gene>
<accession>A0A174UUS8</accession>
<evidence type="ECO:0000313" key="2">
    <source>
        <dbReference type="Proteomes" id="UP000095746"/>
    </source>
</evidence>
<dbReference type="Proteomes" id="UP000095746">
    <property type="component" value="Unassembled WGS sequence"/>
</dbReference>
<name>A0A174UUS8_FLAPL</name>
<sequence>MGLLHRGDLAQLGQLFRGRGHIALGQLPLAVAHHADLAVVETLGGLGLLLQPYLHGLLEQVDLRYGAHPLRGLHKGLVLGHAAHRVLIGLLLVFQAAHEPSAGARNLGGVEGQVLGFGHLDGHRLKLVQEGGAAEGLAADAQAAQHFGLVPDADLPQLNAGVEYPSQILDQSAEVHPPLGGEEKEDLVPLKVVLHFHQLHIQAMGGDLLLADGKGPRFLLTVLRHGVQILLGGQADQGAQRLYHRLVLHHGVALGTLAVLQAAGGLDNDPLTGGHGLSIGVKIILFASAFEADADDFGHDYLRIRCMGGVGPARS</sequence>
<evidence type="ECO:0000313" key="1">
    <source>
        <dbReference type="EMBL" id="CUQ26012.1"/>
    </source>
</evidence>
<proteinExistence type="predicted"/>
<dbReference type="EMBL" id="CYZT01000820">
    <property type="protein sequence ID" value="CUQ26012.1"/>
    <property type="molecule type" value="Genomic_DNA"/>
</dbReference>
<protein>
    <submittedName>
        <fullName evidence="1">Uncharacterized protein</fullName>
    </submittedName>
</protein>
<reference evidence="1 2" key="1">
    <citation type="submission" date="2015-09" db="EMBL/GenBank/DDBJ databases">
        <authorList>
            <consortium name="Pathogen Informatics"/>
        </authorList>
    </citation>
    <scope>NUCLEOTIDE SEQUENCE [LARGE SCALE GENOMIC DNA]</scope>
    <source>
        <strain evidence="1 2">2789STDY5608854</strain>
    </source>
</reference>
<dbReference type="AlphaFoldDB" id="A0A174UUS8"/>
<organism evidence="1 2">
    <name type="scientific">Flavonifractor plautii</name>
    <name type="common">Fusobacterium plautii</name>
    <dbReference type="NCBI Taxonomy" id="292800"/>
    <lineage>
        <taxon>Bacteria</taxon>
        <taxon>Bacillati</taxon>
        <taxon>Bacillota</taxon>
        <taxon>Clostridia</taxon>
        <taxon>Eubacteriales</taxon>
        <taxon>Oscillospiraceae</taxon>
        <taxon>Flavonifractor</taxon>
    </lineage>
</organism>